<evidence type="ECO:0000313" key="3">
    <source>
        <dbReference type="Proteomes" id="UP000001022"/>
    </source>
</evidence>
<accession>Q7VNX9</accession>
<dbReference type="STRING" id="233412.HD_0343"/>
<dbReference type="InterPro" id="IPR008523">
    <property type="entry name" value="DUF805"/>
</dbReference>
<dbReference type="GO" id="GO:0005886">
    <property type="term" value="C:plasma membrane"/>
    <property type="evidence" value="ECO:0007669"/>
    <property type="project" value="TreeGrafter"/>
</dbReference>
<feature type="transmembrane region" description="Helical" evidence="1">
    <location>
        <begin position="21"/>
        <end position="38"/>
    </location>
</feature>
<dbReference type="KEGG" id="hdu:HD_0343"/>
<dbReference type="Proteomes" id="UP000001022">
    <property type="component" value="Chromosome"/>
</dbReference>
<keyword evidence="1" id="KW-1133">Transmembrane helix</keyword>
<keyword evidence="1" id="KW-0812">Transmembrane</keyword>
<evidence type="ECO:0000256" key="1">
    <source>
        <dbReference type="SAM" id="Phobius"/>
    </source>
</evidence>
<feature type="transmembrane region" description="Helical" evidence="1">
    <location>
        <begin position="44"/>
        <end position="65"/>
    </location>
</feature>
<sequence>MVMIWYKALFSFNGRLNRQGFWIGFGINFIFLFIIANFGPKETAFSLTMVLPLLLASYSCVAVIIKRLHDRNRSARAILMMFIPLICYGVSLATQGTMAWLLGVMMPMFIGTMLLLEWGVFKSYPQANQYGEKGETFCFT</sequence>
<gene>
    <name evidence="2" type="ordered locus">HD_0343</name>
</gene>
<dbReference type="eggNOG" id="COG3152">
    <property type="taxonomic scope" value="Bacteria"/>
</dbReference>
<proteinExistence type="predicted"/>
<evidence type="ECO:0000313" key="2">
    <source>
        <dbReference type="EMBL" id="AAP95318.1"/>
    </source>
</evidence>
<dbReference type="HOGENOM" id="CLU_093674_6_0_6"/>
<evidence type="ECO:0008006" key="4">
    <source>
        <dbReference type="Google" id="ProtNLM"/>
    </source>
</evidence>
<dbReference type="DNASU" id="1490347"/>
<dbReference type="PANTHER" id="PTHR34980">
    <property type="entry name" value="INNER MEMBRANE PROTEIN-RELATED-RELATED"/>
    <property type="match status" value="1"/>
</dbReference>
<dbReference type="PANTHER" id="PTHR34980:SF1">
    <property type="entry name" value="INNER MEMBRANE PROTEIN"/>
    <property type="match status" value="1"/>
</dbReference>
<organism evidence="2 3">
    <name type="scientific">Haemophilus ducreyi (strain 35000HP / ATCC 700724)</name>
    <dbReference type="NCBI Taxonomy" id="233412"/>
    <lineage>
        <taxon>Bacteria</taxon>
        <taxon>Pseudomonadati</taxon>
        <taxon>Pseudomonadota</taxon>
        <taxon>Gammaproteobacteria</taxon>
        <taxon>Pasteurellales</taxon>
        <taxon>Pasteurellaceae</taxon>
        <taxon>Haemophilus</taxon>
    </lineage>
</organism>
<name>Q7VNX9_HAEDU</name>
<dbReference type="AlphaFoldDB" id="Q7VNX9"/>
<dbReference type="Pfam" id="PF05656">
    <property type="entry name" value="DUF805"/>
    <property type="match status" value="1"/>
</dbReference>
<keyword evidence="1" id="KW-0472">Membrane</keyword>
<keyword evidence="3" id="KW-1185">Reference proteome</keyword>
<feature type="transmembrane region" description="Helical" evidence="1">
    <location>
        <begin position="77"/>
        <end position="94"/>
    </location>
</feature>
<protein>
    <recommendedName>
        <fullName evidence="4">DUF805 domain-containing protein</fullName>
    </recommendedName>
</protein>
<dbReference type="EMBL" id="AE017143">
    <property type="protein sequence ID" value="AAP95318.1"/>
    <property type="molecule type" value="Genomic_DNA"/>
</dbReference>
<reference evidence="3" key="1">
    <citation type="submission" date="2003-06" db="EMBL/GenBank/DDBJ databases">
        <title>The complete genome sequence of Haemophilus ducreyi.</title>
        <authorList>
            <person name="Munson R.S. Jr."/>
            <person name="Ray W.C."/>
            <person name="Mahairas G."/>
            <person name="Sabo P."/>
            <person name="Mungur R."/>
            <person name="Johnson L."/>
            <person name="Nguyen D."/>
            <person name="Wang J."/>
            <person name="Forst C."/>
            <person name="Hood L."/>
        </authorList>
    </citation>
    <scope>NUCLEOTIDE SEQUENCE [LARGE SCALE GENOMIC DNA]</scope>
    <source>
        <strain evidence="3">35000HP / ATCC 700724</strain>
    </source>
</reference>
<feature type="transmembrane region" description="Helical" evidence="1">
    <location>
        <begin position="100"/>
        <end position="121"/>
    </location>
</feature>